<name>A0A0B5FNC3_9BACT</name>
<evidence type="ECO:0000313" key="2">
    <source>
        <dbReference type="Proteomes" id="UP000035036"/>
    </source>
</evidence>
<organism evidence="1 2">
    <name type="scientific">Geoalkalibacter subterraneus</name>
    <dbReference type="NCBI Taxonomy" id="483547"/>
    <lineage>
        <taxon>Bacteria</taxon>
        <taxon>Pseudomonadati</taxon>
        <taxon>Thermodesulfobacteriota</taxon>
        <taxon>Desulfuromonadia</taxon>
        <taxon>Desulfuromonadales</taxon>
        <taxon>Geoalkalibacteraceae</taxon>
        <taxon>Geoalkalibacter</taxon>
    </lineage>
</organism>
<keyword evidence="2" id="KW-1185">Reference proteome</keyword>
<dbReference type="RefSeq" id="WP_040199580.1">
    <property type="nucleotide sequence ID" value="NZ_CP010311.1"/>
</dbReference>
<evidence type="ECO:0000313" key="1">
    <source>
        <dbReference type="EMBL" id="AJF06099.1"/>
    </source>
</evidence>
<reference evidence="1 2" key="1">
    <citation type="journal article" date="2015" name="Genome Announc.">
        <title>Genomes of Geoalkalibacter ferrihydriticus Z-0531T and Geoalkalibacter subterraneus Red1T, Two Haloalkaliphilic Metal-Reducing Deltaproteobacteria.</title>
        <authorList>
            <person name="Badalamenti J.P."/>
            <person name="Krajmalnik-Brown R."/>
            <person name="Torres C.I."/>
            <person name="Bond D.R."/>
        </authorList>
    </citation>
    <scope>NUCLEOTIDE SEQUENCE [LARGE SCALE GENOMIC DNA]</scope>
    <source>
        <strain evidence="1 2">Red1</strain>
    </source>
</reference>
<proteinExistence type="predicted"/>
<dbReference type="HOGENOM" id="CLU_202302_0_0_7"/>
<dbReference type="EMBL" id="CP010311">
    <property type="protein sequence ID" value="AJF06099.1"/>
    <property type="molecule type" value="Genomic_DNA"/>
</dbReference>
<gene>
    <name evidence="1" type="ORF">GSUB_05310</name>
</gene>
<protein>
    <submittedName>
        <fullName evidence="1">Uncharacterized protein</fullName>
    </submittedName>
</protein>
<dbReference type="OrthoDB" id="7871407at2"/>
<dbReference type="KEGG" id="gsb:GSUB_05310"/>
<dbReference type="AlphaFoldDB" id="A0A0B5FNC3"/>
<dbReference type="Proteomes" id="UP000035036">
    <property type="component" value="Chromosome"/>
</dbReference>
<sequence>MNETVTVDYASKEAMQNAVNDLLGAGIPQDKFYVDKEKLEIKVITPVASKPEILELLNRHTTR</sequence>
<accession>A0A0B5FNC3</accession>